<organism evidence="3 4">
    <name type="scientific">Vespula germanica</name>
    <name type="common">German yellow jacket</name>
    <name type="synonym">Paravespula germanica</name>
    <dbReference type="NCBI Taxonomy" id="30212"/>
    <lineage>
        <taxon>Eukaryota</taxon>
        <taxon>Metazoa</taxon>
        <taxon>Ecdysozoa</taxon>
        <taxon>Arthropoda</taxon>
        <taxon>Hexapoda</taxon>
        <taxon>Insecta</taxon>
        <taxon>Pterygota</taxon>
        <taxon>Neoptera</taxon>
        <taxon>Endopterygota</taxon>
        <taxon>Hymenoptera</taxon>
        <taxon>Apocrita</taxon>
        <taxon>Aculeata</taxon>
        <taxon>Vespoidea</taxon>
        <taxon>Vespidae</taxon>
        <taxon>Vespinae</taxon>
        <taxon>Vespula</taxon>
    </lineage>
</organism>
<comment type="caution">
    <text evidence="3">The sequence shown here is derived from an EMBL/GenBank/DDBJ whole genome shotgun (WGS) entry which is preliminary data.</text>
</comment>
<feature type="domain" description="L27" evidence="2">
    <location>
        <begin position="4"/>
        <end position="58"/>
    </location>
</feature>
<dbReference type="PROSITE" id="PS51022">
    <property type="entry name" value="L27"/>
    <property type="match status" value="1"/>
</dbReference>
<sequence>MVLIFSEAHRALELLEDYHAKLTRPQDKALRLAIERVIRIFKSRLFQALLATESNSNRDSDSNGSNNNDKNSNNNSSNSSSSSSSGSSVVNISGFLLGCSAIGSVYVVSTTKGIVAVISTTSYGASLSLSRSPSLGPSPSLSPTAIFSFLDEKYGVVVIVVVVW</sequence>
<dbReference type="SUPFAM" id="SSF101288">
    <property type="entry name" value="L27 domain"/>
    <property type="match status" value="1"/>
</dbReference>
<proteinExistence type="predicted"/>
<keyword evidence="4" id="KW-1185">Reference proteome</keyword>
<feature type="region of interest" description="Disordered" evidence="1">
    <location>
        <begin position="55"/>
        <end position="85"/>
    </location>
</feature>
<evidence type="ECO:0000259" key="2">
    <source>
        <dbReference type="PROSITE" id="PS51022"/>
    </source>
</evidence>
<accession>A0A834NT67</accession>
<dbReference type="AlphaFoldDB" id="A0A834NT67"/>
<dbReference type="Pfam" id="PF09058">
    <property type="entry name" value="L27_1"/>
    <property type="match status" value="1"/>
</dbReference>
<feature type="compositionally biased region" description="Low complexity" evidence="1">
    <location>
        <begin position="62"/>
        <end position="85"/>
    </location>
</feature>
<dbReference type="Gene3D" id="1.10.287.470">
    <property type="entry name" value="Helix hairpin bin"/>
    <property type="match status" value="1"/>
</dbReference>
<name>A0A834NT67_VESGE</name>
<dbReference type="EMBL" id="JACSDZ010000001">
    <property type="protein sequence ID" value="KAF7417518.1"/>
    <property type="molecule type" value="Genomic_DNA"/>
</dbReference>
<dbReference type="GO" id="GO:0030054">
    <property type="term" value="C:cell junction"/>
    <property type="evidence" value="ECO:0007669"/>
    <property type="project" value="UniProtKB-ARBA"/>
</dbReference>
<evidence type="ECO:0000313" key="4">
    <source>
        <dbReference type="Proteomes" id="UP000617340"/>
    </source>
</evidence>
<dbReference type="InterPro" id="IPR036892">
    <property type="entry name" value="L27_dom_sf"/>
</dbReference>
<reference evidence="3" key="1">
    <citation type="journal article" date="2020" name="G3 (Bethesda)">
        <title>High-Quality Assemblies for Three Invasive Social Wasps from the &lt;i&gt;Vespula&lt;/i&gt; Genus.</title>
        <authorList>
            <person name="Harrop T.W.R."/>
            <person name="Guhlin J."/>
            <person name="McLaughlin G.M."/>
            <person name="Permina E."/>
            <person name="Stockwell P."/>
            <person name="Gilligan J."/>
            <person name="Le Lec M.F."/>
            <person name="Gruber M.A.M."/>
            <person name="Quinn O."/>
            <person name="Lovegrove M."/>
            <person name="Duncan E.J."/>
            <person name="Remnant E.J."/>
            <person name="Van Eeckhoven J."/>
            <person name="Graham B."/>
            <person name="Knapp R.A."/>
            <person name="Langford K.W."/>
            <person name="Kronenberg Z."/>
            <person name="Press M.O."/>
            <person name="Eacker S.M."/>
            <person name="Wilson-Rankin E.E."/>
            <person name="Purcell J."/>
            <person name="Lester P.J."/>
            <person name="Dearden P.K."/>
        </authorList>
    </citation>
    <scope>NUCLEOTIDE SEQUENCE</scope>
    <source>
        <strain evidence="3">Linc-1</strain>
    </source>
</reference>
<dbReference type="Proteomes" id="UP000617340">
    <property type="component" value="Unassembled WGS sequence"/>
</dbReference>
<evidence type="ECO:0000256" key="1">
    <source>
        <dbReference type="SAM" id="MobiDB-lite"/>
    </source>
</evidence>
<evidence type="ECO:0000313" key="3">
    <source>
        <dbReference type="EMBL" id="KAF7417518.1"/>
    </source>
</evidence>
<dbReference type="InterPro" id="IPR004172">
    <property type="entry name" value="L27_dom"/>
</dbReference>
<protein>
    <recommendedName>
        <fullName evidence="2">L27 domain-containing protein</fullName>
    </recommendedName>
</protein>
<gene>
    <name evidence="3" type="ORF">HZH68_000171</name>
</gene>
<dbReference type="InterPro" id="IPR015143">
    <property type="entry name" value="L27_1"/>
</dbReference>